<reference evidence="6 7" key="1">
    <citation type="submission" date="2021-05" db="EMBL/GenBank/DDBJ databases">
        <title>Kineosporia and Streptomyces sp. nov. two new marine actinobacteria isolated from Coral.</title>
        <authorList>
            <person name="Buangrab K."/>
            <person name="Sutthacheep M."/>
            <person name="Yeemin T."/>
            <person name="Harunari E."/>
            <person name="Igarashi Y."/>
            <person name="Kanchanasin P."/>
            <person name="Tanasupawat S."/>
            <person name="Phongsopitanun W."/>
        </authorList>
    </citation>
    <scope>NUCLEOTIDE SEQUENCE [LARGE SCALE GENOMIC DNA]</scope>
    <source>
        <strain evidence="6 7">J2-2</strain>
    </source>
</reference>
<protein>
    <submittedName>
        <fullName evidence="6">TetR/AcrR family transcriptional regulator</fullName>
    </submittedName>
</protein>
<dbReference type="SUPFAM" id="SSF48498">
    <property type="entry name" value="Tetracyclin repressor-like, C-terminal domain"/>
    <property type="match status" value="1"/>
</dbReference>
<evidence type="ECO:0000256" key="2">
    <source>
        <dbReference type="ARBA" id="ARBA00023125"/>
    </source>
</evidence>
<accession>A0ABS5TKL8</accession>
<dbReference type="Proteomes" id="UP001197247">
    <property type="component" value="Unassembled WGS sequence"/>
</dbReference>
<evidence type="ECO:0000259" key="5">
    <source>
        <dbReference type="PROSITE" id="PS50977"/>
    </source>
</evidence>
<dbReference type="InterPro" id="IPR036271">
    <property type="entry name" value="Tet_transcr_reg_TetR-rel_C_sf"/>
</dbReference>
<keyword evidence="1" id="KW-0805">Transcription regulation</keyword>
<name>A0ABS5TKL8_9ACTN</name>
<keyword evidence="2 4" id="KW-0238">DNA-binding</keyword>
<sequence length="189" mass="20359">MNAAVRTPPARDRLLRAASDVFYREGLRAVGVDRVIERAGVTRATFYRHFPSKELLLVAYVQGLDRAVREHVGAVPGTPAESARWVRDFTRAIADQLSGEGFRGCPFINAAAEYPDADHPVRQAVSAHRDWLESSVATALERAGHPDAEEGARRWLAQRDGAMVGGYLGSPAAAAATLVAAVDDLVGAR</sequence>
<evidence type="ECO:0000313" key="7">
    <source>
        <dbReference type="Proteomes" id="UP001197247"/>
    </source>
</evidence>
<dbReference type="Pfam" id="PF00440">
    <property type="entry name" value="TetR_N"/>
    <property type="match status" value="1"/>
</dbReference>
<dbReference type="InterPro" id="IPR001647">
    <property type="entry name" value="HTH_TetR"/>
</dbReference>
<evidence type="ECO:0000313" key="6">
    <source>
        <dbReference type="EMBL" id="MBT0771645.1"/>
    </source>
</evidence>
<dbReference type="PROSITE" id="PS50977">
    <property type="entry name" value="HTH_TETR_2"/>
    <property type="match status" value="1"/>
</dbReference>
<evidence type="ECO:0000256" key="1">
    <source>
        <dbReference type="ARBA" id="ARBA00023015"/>
    </source>
</evidence>
<dbReference type="Pfam" id="PF16925">
    <property type="entry name" value="TetR_C_13"/>
    <property type="match status" value="1"/>
</dbReference>
<dbReference type="InterPro" id="IPR009057">
    <property type="entry name" value="Homeodomain-like_sf"/>
</dbReference>
<dbReference type="PRINTS" id="PR00455">
    <property type="entry name" value="HTHTETR"/>
</dbReference>
<keyword evidence="3" id="KW-0804">Transcription</keyword>
<dbReference type="SUPFAM" id="SSF46689">
    <property type="entry name" value="Homeodomain-like"/>
    <property type="match status" value="1"/>
</dbReference>
<feature type="DNA-binding region" description="H-T-H motif" evidence="4">
    <location>
        <begin position="31"/>
        <end position="50"/>
    </location>
</feature>
<dbReference type="InterPro" id="IPR011075">
    <property type="entry name" value="TetR_C"/>
</dbReference>
<proteinExistence type="predicted"/>
<dbReference type="EMBL" id="JAHBAY010000009">
    <property type="protein sequence ID" value="MBT0771645.1"/>
    <property type="molecule type" value="Genomic_DNA"/>
</dbReference>
<evidence type="ECO:0000256" key="3">
    <source>
        <dbReference type="ARBA" id="ARBA00023163"/>
    </source>
</evidence>
<gene>
    <name evidence="6" type="ORF">KIH74_22085</name>
</gene>
<dbReference type="PANTHER" id="PTHR47506:SF1">
    <property type="entry name" value="HTH-TYPE TRANSCRIPTIONAL REGULATOR YJDC"/>
    <property type="match status" value="1"/>
</dbReference>
<comment type="caution">
    <text evidence="6">The sequence shown here is derived from an EMBL/GenBank/DDBJ whole genome shotgun (WGS) entry which is preliminary data.</text>
</comment>
<dbReference type="PANTHER" id="PTHR47506">
    <property type="entry name" value="TRANSCRIPTIONAL REGULATORY PROTEIN"/>
    <property type="match status" value="1"/>
</dbReference>
<dbReference type="Gene3D" id="1.10.357.10">
    <property type="entry name" value="Tetracycline Repressor, domain 2"/>
    <property type="match status" value="1"/>
</dbReference>
<feature type="domain" description="HTH tetR-type" evidence="5">
    <location>
        <begin position="8"/>
        <end position="68"/>
    </location>
</feature>
<keyword evidence="7" id="KW-1185">Reference proteome</keyword>
<organism evidence="6 7">
    <name type="scientific">Kineosporia corallincola</name>
    <dbReference type="NCBI Taxonomy" id="2835133"/>
    <lineage>
        <taxon>Bacteria</taxon>
        <taxon>Bacillati</taxon>
        <taxon>Actinomycetota</taxon>
        <taxon>Actinomycetes</taxon>
        <taxon>Kineosporiales</taxon>
        <taxon>Kineosporiaceae</taxon>
        <taxon>Kineosporia</taxon>
    </lineage>
</organism>
<evidence type="ECO:0000256" key="4">
    <source>
        <dbReference type="PROSITE-ProRule" id="PRU00335"/>
    </source>
</evidence>
<dbReference type="RefSeq" id="WP_214158010.1">
    <property type="nucleotide sequence ID" value="NZ_JAHBAY010000009.1"/>
</dbReference>